<comment type="caution">
    <text evidence="2">The sequence shown here is derived from an EMBL/GenBank/DDBJ whole genome shotgun (WGS) entry which is preliminary data.</text>
</comment>
<feature type="domain" description="DUF4214" evidence="1">
    <location>
        <begin position="582"/>
        <end position="648"/>
    </location>
</feature>
<reference evidence="2 3" key="1">
    <citation type="journal article" date="2015" name="Stand. Genomic Sci.">
        <title>Genomic Encyclopedia of Bacterial and Archaeal Type Strains, Phase III: the genomes of soil and plant-associated and newly described type strains.</title>
        <authorList>
            <person name="Whitman W.B."/>
            <person name="Woyke T."/>
            <person name="Klenk H.P."/>
            <person name="Zhou Y."/>
            <person name="Lilburn T.G."/>
            <person name="Beck B.J."/>
            <person name="De Vos P."/>
            <person name="Vandamme P."/>
            <person name="Eisen J.A."/>
            <person name="Garrity G."/>
            <person name="Hugenholtz P."/>
            <person name="Kyrpides N.C."/>
        </authorList>
    </citation>
    <scope>NUCLEOTIDE SEQUENCE [LARGE SCALE GENOMIC DNA]</scope>
    <source>
        <strain evidence="2 3">CGMCC 1.6858</strain>
    </source>
</reference>
<protein>
    <submittedName>
        <fullName evidence="2">Uncharacterized protein DUF4214</fullName>
    </submittedName>
</protein>
<name>A0A562PYN9_9PSED</name>
<proteinExistence type="predicted"/>
<dbReference type="OrthoDB" id="6734599at2"/>
<evidence type="ECO:0000313" key="3">
    <source>
        <dbReference type="Proteomes" id="UP000316905"/>
    </source>
</evidence>
<dbReference type="Proteomes" id="UP000316905">
    <property type="component" value="Unassembled WGS sequence"/>
</dbReference>
<evidence type="ECO:0000259" key="1">
    <source>
        <dbReference type="Pfam" id="PF13946"/>
    </source>
</evidence>
<dbReference type="SUPFAM" id="SSF50494">
    <property type="entry name" value="Trypsin-like serine proteases"/>
    <property type="match status" value="1"/>
</dbReference>
<dbReference type="Pfam" id="PF13946">
    <property type="entry name" value="DUF4214"/>
    <property type="match status" value="2"/>
</dbReference>
<dbReference type="Gene3D" id="1.10.3130.20">
    <property type="entry name" value="Phycobilisome linker domain"/>
    <property type="match status" value="2"/>
</dbReference>
<gene>
    <name evidence="2" type="ORF">IQ22_03989</name>
</gene>
<dbReference type="InterPro" id="IPR043504">
    <property type="entry name" value="Peptidase_S1_PA_chymotrypsin"/>
</dbReference>
<dbReference type="InterPro" id="IPR009003">
    <property type="entry name" value="Peptidase_S1_PA"/>
</dbReference>
<organism evidence="2 3">
    <name type="scientific">Pseudomonas duriflava</name>
    <dbReference type="NCBI Taxonomy" id="459528"/>
    <lineage>
        <taxon>Bacteria</taxon>
        <taxon>Pseudomonadati</taxon>
        <taxon>Pseudomonadota</taxon>
        <taxon>Gammaproteobacteria</taxon>
        <taxon>Pseudomonadales</taxon>
        <taxon>Pseudomonadaceae</taxon>
        <taxon>Pseudomonas</taxon>
    </lineage>
</organism>
<dbReference type="Gene3D" id="2.40.10.10">
    <property type="entry name" value="Trypsin-like serine proteases"/>
    <property type="match status" value="2"/>
</dbReference>
<dbReference type="RefSeq" id="WP_158635459.1">
    <property type="nucleotide sequence ID" value="NZ_VLKY01000017.1"/>
</dbReference>
<feature type="domain" description="DUF4214" evidence="1">
    <location>
        <begin position="363"/>
        <end position="429"/>
    </location>
</feature>
<dbReference type="InterPro" id="IPR038255">
    <property type="entry name" value="PBS_linker_sf"/>
</dbReference>
<dbReference type="InterPro" id="IPR025282">
    <property type="entry name" value="DUF4214"/>
</dbReference>
<dbReference type="AlphaFoldDB" id="A0A562PYN9"/>
<accession>A0A562PYN9</accession>
<dbReference type="EMBL" id="VLKY01000017">
    <property type="protein sequence ID" value="TWI49290.1"/>
    <property type="molecule type" value="Genomic_DNA"/>
</dbReference>
<sequence>MIEIHNRSITPYKEVCYIQTYWPDGTVSRASGSVVGVNDVLTALHVVYDASHGGWAAQIMVTPGADIDTSTFSAPYGTYAASNWIGRTGNWDFDGNGLLSTAESSADMALIGLNVNLGAITGILGTSFATTSFQAVMLGYPARGTGLMQETGYATSYSPSYSVYHVNTGLGAGASGGPILDTSSGTPLVRGVLSGGDKNDTYSVYSGLNDSNVAWYTQALTANDDLLLDSAGRKVGAGVVGGTDYSDTLYEYRFSVDASLSSSVYGYKGADIAVMSGYSYNYSYNIESLETNVLKVTNNNNGLQVDLHDVNVLSFADKYSYILSENQAQIARLYTVLDRVPDIGGLDNWLESYSNGMSFSAIANSFTHSQEFLNIYNTANNQSYVMQLYSTILDRPGDSAGVMHWTNELDRGMSRDEVMTHFTNSLENHLITESESGFIKIVGNSAWTSRDSVIQKGVVFASEANDSLGQGQLLLDSSNTSRIYGYSGGDSLTLSNISSTYQRYIDSADSSILHLTDINSSAHFLLNDINVLNFQDKSVYILSEDQAQIARLYTVFDRIPDFDGLQNWLEASSNGMSFDTIANSFSQSQEFALRYNAVNNYDFANQLYNTILGRAGEEEGLGHWTNALNSGLSRSDAMIQFTESTENHLLTEGDSGFIQIVGSSAWA</sequence>
<evidence type="ECO:0000313" key="2">
    <source>
        <dbReference type="EMBL" id="TWI49290.1"/>
    </source>
</evidence>
<keyword evidence="3" id="KW-1185">Reference proteome</keyword>